<organism evidence="2 3">
    <name type="scientific">Phaeocystidibacter marisrubri</name>
    <dbReference type="NCBI Taxonomy" id="1577780"/>
    <lineage>
        <taxon>Bacteria</taxon>
        <taxon>Pseudomonadati</taxon>
        <taxon>Bacteroidota</taxon>
        <taxon>Flavobacteriia</taxon>
        <taxon>Flavobacteriales</taxon>
        <taxon>Phaeocystidibacteraceae</taxon>
        <taxon>Phaeocystidibacter</taxon>
    </lineage>
</organism>
<feature type="transmembrane region" description="Helical" evidence="1">
    <location>
        <begin position="102"/>
        <end position="123"/>
    </location>
</feature>
<keyword evidence="3" id="KW-1185">Reference proteome</keyword>
<dbReference type="RefSeq" id="WP_151693335.1">
    <property type="nucleotide sequence ID" value="NZ_BMGX01000001.1"/>
</dbReference>
<feature type="transmembrane region" description="Helical" evidence="1">
    <location>
        <begin position="70"/>
        <end position="96"/>
    </location>
</feature>
<keyword evidence="1" id="KW-0812">Transmembrane</keyword>
<reference evidence="2 3" key="1">
    <citation type="submission" date="2019-10" db="EMBL/GenBank/DDBJ databases">
        <title>Genome sequence of Phaeocystidibacter marisrubri JCM30614 (type strain).</title>
        <authorList>
            <person name="Bowman J.P."/>
        </authorList>
    </citation>
    <scope>NUCLEOTIDE SEQUENCE [LARGE SCALE GENOMIC DNA]</scope>
    <source>
        <strain evidence="2 3">JCM 30614</strain>
    </source>
</reference>
<evidence type="ECO:0000256" key="1">
    <source>
        <dbReference type="SAM" id="Phobius"/>
    </source>
</evidence>
<keyword evidence="1" id="KW-0472">Membrane</keyword>
<evidence type="ECO:0000313" key="2">
    <source>
        <dbReference type="EMBL" id="KAB2815906.1"/>
    </source>
</evidence>
<sequence>MFVDQSDSKWVKGYRWLVYSSPVSIPIYVSFFLNDLSLEGVGLLLGASTLVAVMLYLANRTIIQSLFIKGPAYLVSLVLTSAWVLTCLIGVLAALFALDESIAGMVFLLSVGNAFVQTSAIVYPPRDLQKVEEDENLLDEEFWK</sequence>
<dbReference type="Proteomes" id="UP000484164">
    <property type="component" value="Unassembled WGS sequence"/>
</dbReference>
<proteinExistence type="predicted"/>
<name>A0A6L3ZE58_9FLAO</name>
<keyword evidence="1" id="KW-1133">Transmembrane helix</keyword>
<protein>
    <submittedName>
        <fullName evidence="2">Uncharacterized protein</fullName>
    </submittedName>
</protein>
<evidence type="ECO:0000313" key="3">
    <source>
        <dbReference type="Proteomes" id="UP000484164"/>
    </source>
</evidence>
<dbReference type="EMBL" id="WBVQ01000002">
    <property type="protein sequence ID" value="KAB2815906.1"/>
    <property type="molecule type" value="Genomic_DNA"/>
</dbReference>
<comment type="caution">
    <text evidence="2">The sequence shown here is derived from an EMBL/GenBank/DDBJ whole genome shotgun (WGS) entry which is preliminary data.</text>
</comment>
<feature type="transmembrane region" description="Helical" evidence="1">
    <location>
        <begin position="16"/>
        <end position="34"/>
    </location>
</feature>
<feature type="transmembrane region" description="Helical" evidence="1">
    <location>
        <begin position="40"/>
        <end position="58"/>
    </location>
</feature>
<dbReference type="AlphaFoldDB" id="A0A6L3ZE58"/>
<accession>A0A6L3ZE58</accession>
<gene>
    <name evidence="2" type="ORF">F8C82_09420</name>
</gene>